<keyword evidence="5" id="KW-1185">Reference proteome</keyword>
<comment type="similarity">
    <text evidence="1 3">Belongs to the UreD family.</text>
</comment>
<organism evidence="4 5">
    <name type="scientific">Paramagnetospirillum marisnigri</name>
    <dbReference type="NCBI Taxonomy" id="1285242"/>
    <lineage>
        <taxon>Bacteria</taxon>
        <taxon>Pseudomonadati</taxon>
        <taxon>Pseudomonadota</taxon>
        <taxon>Alphaproteobacteria</taxon>
        <taxon>Rhodospirillales</taxon>
        <taxon>Magnetospirillaceae</taxon>
        <taxon>Paramagnetospirillum</taxon>
    </lineage>
</organism>
<comment type="function">
    <text evidence="3">Required for maturation of urease via the functional incorporation of the urease nickel metallocenter.</text>
</comment>
<comment type="subunit">
    <text evidence="3">UreD, UreF and UreG form a complex that acts as a GTP-hydrolysis-dependent molecular chaperone, activating the urease apoprotein by helping to assemble the nickel containing metallocenter of UreC. The UreE protein probably delivers the nickel.</text>
</comment>
<proteinExistence type="inferred from homology"/>
<sequence>MRGKAEITFGRDRLAHLFQQAPLRALFPTPPDGEPPQAALVTTSGGLAGGDRLDLSVTVDDGGAGLVVASAAEKIYRSTGPDTEVEIALAAGSGSWLEFLPQETIAFDGSRLRRTTRLDLAADARALAGEMLVFGRTARGERLSHGLLRDAWDVRRDGRLIWADALHLDGDIAAKLDAPAGFDGANACATLVLAAPAPERLRDLIRDGLADYDGRAGATVVAGLVIARWLDRDAARLRKSFGAAWAMLRHEAAGLPRRLPRLWEI</sequence>
<keyword evidence="2 3" id="KW-0143">Chaperone</keyword>
<evidence type="ECO:0000313" key="4">
    <source>
        <dbReference type="EMBL" id="OAN45657.1"/>
    </source>
</evidence>
<evidence type="ECO:0000256" key="1">
    <source>
        <dbReference type="ARBA" id="ARBA00007177"/>
    </source>
</evidence>
<dbReference type="AlphaFoldDB" id="A0A178MBX7"/>
<accession>A0A178MBX7</accession>
<name>A0A178MBX7_9PROT</name>
<dbReference type="GO" id="GO:0005737">
    <property type="term" value="C:cytoplasm"/>
    <property type="evidence" value="ECO:0007669"/>
    <property type="project" value="UniProtKB-SubCell"/>
</dbReference>
<protein>
    <recommendedName>
        <fullName evidence="3">Urease accessory protein UreD</fullName>
    </recommendedName>
</protein>
<dbReference type="Pfam" id="PF01774">
    <property type="entry name" value="UreD"/>
    <property type="match status" value="1"/>
</dbReference>
<dbReference type="STRING" id="1285242.A6A04_07145"/>
<comment type="subcellular location">
    <subcellularLocation>
        <location evidence="3">Cytoplasm</location>
    </subcellularLocation>
</comment>
<reference evidence="4 5" key="1">
    <citation type="submission" date="2016-04" db="EMBL/GenBank/DDBJ databases">
        <title>Draft genome sequence of freshwater magnetotactic bacteria Magnetospirillum marisnigri SP-1 and Magnetospirillum moscoviense BB-1.</title>
        <authorList>
            <person name="Koziaeva V."/>
            <person name="Dziuba M.V."/>
            <person name="Ivanov T.M."/>
            <person name="Kuznetsov B."/>
            <person name="Grouzdev D.S."/>
        </authorList>
    </citation>
    <scope>NUCLEOTIDE SEQUENCE [LARGE SCALE GENOMIC DNA]</scope>
    <source>
        <strain evidence="4 5">SP-1</strain>
    </source>
</reference>
<comment type="caution">
    <text evidence="4">The sequence shown here is derived from an EMBL/GenBank/DDBJ whole genome shotgun (WGS) entry which is preliminary data.</text>
</comment>
<dbReference type="RefSeq" id="WP_082915039.1">
    <property type="nucleotide sequence ID" value="NZ_LWQT01000098.1"/>
</dbReference>
<dbReference type="PANTHER" id="PTHR33643:SF1">
    <property type="entry name" value="UREASE ACCESSORY PROTEIN D"/>
    <property type="match status" value="1"/>
</dbReference>
<dbReference type="PANTHER" id="PTHR33643">
    <property type="entry name" value="UREASE ACCESSORY PROTEIN D"/>
    <property type="match status" value="1"/>
</dbReference>
<evidence type="ECO:0000256" key="3">
    <source>
        <dbReference type="HAMAP-Rule" id="MF_01384"/>
    </source>
</evidence>
<dbReference type="HAMAP" id="MF_01384">
    <property type="entry name" value="UreD"/>
    <property type="match status" value="1"/>
</dbReference>
<keyword evidence="3" id="KW-0996">Nickel insertion</keyword>
<evidence type="ECO:0000256" key="2">
    <source>
        <dbReference type="ARBA" id="ARBA00023186"/>
    </source>
</evidence>
<evidence type="ECO:0000313" key="5">
    <source>
        <dbReference type="Proteomes" id="UP000078428"/>
    </source>
</evidence>
<keyword evidence="3" id="KW-0963">Cytoplasm</keyword>
<dbReference type="InterPro" id="IPR002669">
    <property type="entry name" value="UreD"/>
</dbReference>
<gene>
    <name evidence="3" type="primary">ureD</name>
    <name evidence="4" type="ORF">A6A04_07145</name>
</gene>
<dbReference type="EMBL" id="LWQT01000098">
    <property type="protein sequence ID" value="OAN45657.1"/>
    <property type="molecule type" value="Genomic_DNA"/>
</dbReference>
<dbReference type="OrthoDB" id="9798842at2"/>
<dbReference type="Proteomes" id="UP000078428">
    <property type="component" value="Unassembled WGS sequence"/>
</dbReference>
<dbReference type="GO" id="GO:0016151">
    <property type="term" value="F:nickel cation binding"/>
    <property type="evidence" value="ECO:0007669"/>
    <property type="project" value="UniProtKB-UniRule"/>
</dbReference>